<dbReference type="SUPFAM" id="SSF56219">
    <property type="entry name" value="DNase I-like"/>
    <property type="match status" value="1"/>
</dbReference>
<evidence type="ECO:0000313" key="3">
    <source>
        <dbReference type="Proteomes" id="UP000008810"/>
    </source>
</evidence>
<organism evidence="1">
    <name type="scientific">Brachypodium distachyon</name>
    <name type="common">Purple false brome</name>
    <name type="synonym">Trachynia distachya</name>
    <dbReference type="NCBI Taxonomy" id="15368"/>
    <lineage>
        <taxon>Eukaryota</taxon>
        <taxon>Viridiplantae</taxon>
        <taxon>Streptophyta</taxon>
        <taxon>Embryophyta</taxon>
        <taxon>Tracheophyta</taxon>
        <taxon>Spermatophyta</taxon>
        <taxon>Magnoliopsida</taxon>
        <taxon>Liliopsida</taxon>
        <taxon>Poales</taxon>
        <taxon>Poaceae</taxon>
        <taxon>BOP clade</taxon>
        <taxon>Pooideae</taxon>
        <taxon>Stipodae</taxon>
        <taxon>Brachypodieae</taxon>
        <taxon>Brachypodium</taxon>
    </lineage>
</organism>
<evidence type="ECO:0008006" key="4">
    <source>
        <dbReference type="Google" id="ProtNLM"/>
    </source>
</evidence>
<name>A0A2K2DP32_BRADI</name>
<dbReference type="PANTHER" id="PTHR33710">
    <property type="entry name" value="BNAC02G09200D PROTEIN"/>
    <property type="match status" value="1"/>
</dbReference>
<sequence length="131" mass="15669">MDKSNMYANRYRMRSFNLIVKRCGLLDLGYNGPAYTWTNKRFTSHPIYRRLDHCLANSEWCASFPNTNVYNLPIILSDHAPILATTGSIFKRPKLSFKFENWWLMERNLRKWCRKKEPLSQQLEGIEKKDY</sequence>
<proteinExistence type="predicted"/>
<dbReference type="EMBL" id="CM000880">
    <property type="protein sequence ID" value="PNT76038.1"/>
    <property type="molecule type" value="Genomic_DNA"/>
</dbReference>
<dbReference type="Gramene" id="PNT76038">
    <property type="protein sequence ID" value="PNT76038"/>
    <property type="gene ID" value="BRADI_1g43245v3"/>
</dbReference>
<reference evidence="1 2" key="1">
    <citation type="journal article" date="2010" name="Nature">
        <title>Genome sequencing and analysis of the model grass Brachypodium distachyon.</title>
        <authorList>
            <consortium name="International Brachypodium Initiative"/>
        </authorList>
    </citation>
    <scope>NUCLEOTIDE SEQUENCE [LARGE SCALE GENOMIC DNA]</scope>
    <source>
        <strain evidence="1 2">Bd21</strain>
    </source>
</reference>
<dbReference type="AlphaFoldDB" id="A0A2K2DP32"/>
<dbReference type="OrthoDB" id="682716at2759"/>
<reference evidence="1" key="2">
    <citation type="submission" date="2017-06" db="EMBL/GenBank/DDBJ databases">
        <title>WGS assembly of Brachypodium distachyon.</title>
        <authorList>
            <consortium name="The International Brachypodium Initiative"/>
            <person name="Lucas S."/>
            <person name="Harmon-Smith M."/>
            <person name="Lail K."/>
            <person name="Tice H."/>
            <person name="Grimwood J."/>
            <person name="Bruce D."/>
            <person name="Barry K."/>
            <person name="Shu S."/>
            <person name="Lindquist E."/>
            <person name="Wang M."/>
            <person name="Pitluck S."/>
            <person name="Vogel J.P."/>
            <person name="Garvin D.F."/>
            <person name="Mockler T.C."/>
            <person name="Schmutz J."/>
            <person name="Rokhsar D."/>
            <person name="Bevan M.W."/>
        </authorList>
    </citation>
    <scope>NUCLEOTIDE SEQUENCE</scope>
    <source>
        <strain evidence="1">Bd21</strain>
    </source>
</reference>
<evidence type="ECO:0000313" key="1">
    <source>
        <dbReference type="EMBL" id="PNT76038.1"/>
    </source>
</evidence>
<dbReference type="InParanoid" id="A0A2K2DP32"/>
<dbReference type="Gene3D" id="3.60.10.10">
    <property type="entry name" value="Endonuclease/exonuclease/phosphatase"/>
    <property type="match status" value="1"/>
</dbReference>
<gene>
    <name evidence="1" type="ORF">BRADI_1g43245v3</name>
</gene>
<dbReference type="Proteomes" id="UP000008810">
    <property type="component" value="Chromosome 1"/>
</dbReference>
<dbReference type="EnsemblPlants" id="PNT76038">
    <property type="protein sequence ID" value="PNT76038"/>
    <property type="gene ID" value="BRADI_1g43245v3"/>
</dbReference>
<protein>
    <recommendedName>
        <fullName evidence="4">Endonuclease/exonuclease/phosphatase domain-containing protein</fullName>
    </recommendedName>
</protein>
<keyword evidence="3" id="KW-1185">Reference proteome</keyword>
<accession>A0A2K2DP32</accession>
<reference evidence="2" key="3">
    <citation type="submission" date="2018-08" db="UniProtKB">
        <authorList>
            <consortium name="EnsemblPlants"/>
        </authorList>
    </citation>
    <scope>IDENTIFICATION</scope>
    <source>
        <strain evidence="2">cv. Bd21</strain>
    </source>
</reference>
<dbReference type="InterPro" id="IPR036691">
    <property type="entry name" value="Endo/exonu/phosph_ase_sf"/>
</dbReference>
<evidence type="ECO:0000313" key="2">
    <source>
        <dbReference type="EnsemblPlants" id="PNT76038"/>
    </source>
</evidence>
<dbReference type="PANTHER" id="PTHR33710:SF79">
    <property type="entry name" value="OS06G0205337 PROTEIN"/>
    <property type="match status" value="1"/>
</dbReference>